<evidence type="ECO:0000256" key="1">
    <source>
        <dbReference type="SAM" id="MobiDB-lite"/>
    </source>
</evidence>
<keyword evidence="3" id="KW-1185">Reference proteome</keyword>
<feature type="region of interest" description="Disordered" evidence="1">
    <location>
        <begin position="29"/>
        <end position="176"/>
    </location>
</feature>
<accession>A0A7I8KGT3</accession>
<evidence type="ECO:0000313" key="2">
    <source>
        <dbReference type="EMBL" id="CAA7396205.1"/>
    </source>
</evidence>
<feature type="compositionally biased region" description="Basic and acidic residues" evidence="1">
    <location>
        <begin position="150"/>
        <end position="165"/>
    </location>
</feature>
<sequence>MEMQTEKMGFSGKEGVEEEGGVELNLCLSIGGGTSRMAPKAEEGETKGSAGLPPSSPLPQLTLYRRGDAVDRRRRREMQLLRRPEAHEQNMGIQRRRRNGATPSPSPAAGFCSLSPSLDDLLAPESKEDDRSRVSSREDGVEDAGSSNQKTREDPERGLDSEVKPELLPNANGSPNADVDYGPTFCPNSLNPNLPVLAPRPYPVMAMQSPFLQLQCLQVANGFGIPYLMPWWAPAMPPAAAFPAVNEVRPMASSLAGKAVGTGGWMPHGSSSCSAMSDNVSHSFRGTRSSL</sequence>
<evidence type="ECO:0000313" key="3">
    <source>
        <dbReference type="Proteomes" id="UP000663760"/>
    </source>
</evidence>
<reference evidence="2" key="1">
    <citation type="submission" date="2020-02" db="EMBL/GenBank/DDBJ databases">
        <authorList>
            <person name="Scholz U."/>
            <person name="Mascher M."/>
            <person name="Fiebig A."/>
        </authorList>
    </citation>
    <scope>NUCLEOTIDE SEQUENCE</scope>
</reference>
<feature type="compositionally biased region" description="Basic and acidic residues" evidence="1">
    <location>
        <begin position="125"/>
        <end position="139"/>
    </location>
</feature>
<dbReference type="EMBL" id="LR746268">
    <property type="protein sequence ID" value="CAA7396205.1"/>
    <property type="molecule type" value="Genomic_DNA"/>
</dbReference>
<protein>
    <submittedName>
        <fullName evidence="2">Uncharacterized protein</fullName>
    </submittedName>
</protein>
<organism evidence="2 3">
    <name type="scientific">Spirodela intermedia</name>
    <name type="common">Intermediate duckweed</name>
    <dbReference type="NCBI Taxonomy" id="51605"/>
    <lineage>
        <taxon>Eukaryota</taxon>
        <taxon>Viridiplantae</taxon>
        <taxon>Streptophyta</taxon>
        <taxon>Embryophyta</taxon>
        <taxon>Tracheophyta</taxon>
        <taxon>Spermatophyta</taxon>
        <taxon>Magnoliopsida</taxon>
        <taxon>Liliopsida</taxon>
        <taxon>Araceae</taxon>
        <taxon>Lemnoideae</taxon>
        <taxon>Spirodela</taxon>
    </lineage>
</organism>
<proteinExistence type="predicted"/>
<name>A0A7I8KGT3_SPIIN</name>
<dbReference type="Proteomes" id="UP000663760">
    <property type="component" value="Chromosome 5"/>
</dbReference>
<dbReference type="AlphaFoldDB" id="A0A7I8KGT3"/>
<feature type="compositionally biased region" description="Low complexity" evidence="1">
    <location>
        <begin position="113"/>
        <end position="124"/>
    </location>
</feature>
<feature type="compositionally biased region" description="Basic and acidic residues" evidence="1">
    <location>
        <begin position="65"/>
        <end position="88"/>
    </location>
</feature>
<gene>
    <name evidence="2" type="ORF">SI8410_05006868</name>
</gene>